<organism evidence="1">
    <name type="scientific">marine sediment metagenome</name>
    <dbReference type="NCBI Taxonomy" id="412755"/>
    <lineage>
        <taxon>unclassified sequences</taxon>
        <taxon>metagenomes</taxon>
        <taxon>ecological metagenomes</taxon>
    </lineage>
</organism>
<name>X0Z1Z3_9ZZZZ</name>
<accession>X0Z1Z3</accession>
<reference evidence="1" key="1">
    <citation type="journal article" date="2014" name="Front. Microbiol.">
        <title>High frequency of phylogenetically diverse reductive dehalogenase-homologous genes in deep subseafloor sedimentary metagenomes.</title>
        <authorList>
            <person name="Kawai M."/>
            <person name="Futagami T."/>
            <person name="Toyoda A."/>
            <person name="Takaki Y."/>
            <person name="Nishi S."/>
            <person name="Hori S."/>
            <person name="Arai W."/>
            <person name="Tsubouchi T."/>
            <person name="Morono Y."/>
            <person name="Uchiyama I."/>
            <person name="Ito T."/>
            <person name="Fujiyama A."/>
            <person name="Inagaki F."/>
            <person name="Takami H."/>
        </authorList>
    </citation>
    <scope>NUCLEOTIDE SEQUENCE</scope>
    <source>
        <strain evidence="1">Expedition CK06-06</strain>
    </source>
</reference>
<dbReference type="AlphaFoldDB" id="X0Z1Z3"/>
<evidence type="ECO:0000313" key="1">
    <source>
        <dbReference type="EMBL" id="GAG52577.1"/>
    </source>
</evidence>
<sequence>VKQNMLAMKLESCKDDEILLEDEEWARIKKAIDTFRGFDRNAVELVTRIIEAEVVEVTPK</sequence>
<comment type="caution">
    <text evidence="1">The sequence shown here is derived from an EMBL/GenBank/DDBJ whole genome shotgun (WGS) entry which is preliminary data.</text>
</comment>
<protein>
    <submittedName>
        <fullName evidence="1">Uncharacterized protein</fullName>
    </submittedName>
</protein>
<gene>
    <name evidence="1" type="ORF">S01H1_77742</name>
</gene>
<proteinExistence type="predicted"/>
<dbReference type="EMBL" id="BARS01052271">
    <property type="protein sequence ID" value="GAG52577.1"/>
    <property type="molecule type" value="Genomic_DNA"/>
</dbReference>
<feature type="non-terminal residue" evidence="1">
    <location>
        <position position="1"/>
    </location>
</feature>